<gene>
    <name evidence="3" type="ORF">P3H78_13685</name>
</gene>
<evidence type="ECO:0000256" key="2">
    <source>
        <dbReference type="SAM" id="Phobius"/>
    </source>
</evidence>
<evidence type="ECO:0008006" key="5">
    <source>
        <dbReference type="Google" id="ProtNLM"/>
    </source>
</evidence>
<keyword evidence="2" id="KW-0812">Transmembrane</keyword>
<keyword evidence="4" id="KW-1185">Reference proteome</keyword>
<dbReference type="RefSeq" id="WP_276109204.1">
    <property type="nucleotide sequence ID" value="NZ_JARJBB010000005.1"/>
</dbReference>
<sequence>MAHREDARSARVGSPPPASGHVVHDRSWARDLRGALCSAGVLLVLLLLIDGSAGDLSWWRAALWLALAVLLFLVLCPVRVSAGEGWLATRRLVGGQRVRTDLLVSVRCLGGVSQRLVLRDVFGARVEIDPQVLLDNPDLWYRVAEDARASAAAGSLLCGGTALARLAERVDREQARTVFRVSGME</sequence>
<dbReference type="EMBL" id="JARJBB010000005">
    <property type="protein sequence ID" value="MDF3299661.1"/>
    <property type="molecule type" value="Genomic_DNA"/>
</dbReference>
<reference evidence="3 4" key="1">
    <citation type="submission" date="2023-03" db="EMBL/GenBank/DDBJ databases">
        <title>Draft genome sequence of Streptomyces sp. K1PA1 isolated from peat swamp forest in Thailand.</title>
        <authorList>
            <person name="Klaysubun C."/>
            <person name="Duangmal K."/>
        </authorList>
    </citation>
    <scope>NUCLEOTIDE SEQUENCE [LARGE SCALE GENOMIC DNA]</scope>
    <source>
        <strain evidence="3 4">K1PA1</strain>
    </source>
</reference>
<feature type="region of interest" description="Disordered" evidence="1">
    <location>
        <begin position="1"/>
        <end position="22"/>
    </location>
</feature>
<organism evidence="3 4">
    <name type="scientific">Streptomyces tropicalis</name>
    <dbReference type="NCBI Taxonomy" id="3034234"/>
    <lineage>
        <taxon>Bacteria</taxon>
        <taxon>Bacillati</taxon>
        <taxon>Actinomycetota</taxon>
        <taxon>Actinomycetes</taxon>
        <taxon>Kitasatosporales</taxon>
        <taxon>Streptomycetaceae</taxon>
        <taxon>Streptomyces</taxon>
    </lineage>
</organism>
<name>A0ABT6A5M3_9ACTN</name>
<evidence type="ECO:0000256" key="1">
    <source>
        <dbReference type="SAM" id="MobiDB-lite"/>
    </source>
</evidence>
<feature type="transmembrane region" description="Helical" evidence="2">
    <location>
        <begin position="32"/>
        <end position="49"/>
    </location>
</feature>
<keyword evidence="2" id="KW-0472">Membrane</keyword>
<protein>
    <recommendedName>
        <fullName evidence="5">DUF304 domain-containing protein</fullName>
    </recommendedName>
</protein>
<keyword evidence="2" id="KW-1133">Transmembrane helix</keyword>
<accession>A0ABT6A5M3</accession>
<evidence type="ECO:0000313" key="3">
    <source>
        <dbReference type="EMBL" id="MDF3299661.1"/>
    </source>
</evidence>
<comment type="caution">
    <text evidence="3">The sequence shown here is derived from an EMBL/GenBank/DDBJ whole genome shotgun (WGS) entry which is preliminary data.</text>
</comment>
<dbReference type="Proteomes" id="UP001221150">
    <property type="component" value="Unassembled WGS sequence"/>
</dbReference>
<proteinExistence type="predicted"/>
<feature type="transmembrane region" description="Helical" evidence="2">
    <location>
        <begin position="61"/>
        <end position="82"/>
    </location>
</feature>
<evidence type="ECO:0000313" key="4">
    <source>
        <dbReference type="Proteomes" id="UP001221150"/>
    </source>
</evidence>